<sequence>MACSLGFDSLVDALDFLFWGYEDHELMPQGVYDLFTDKATVYDHAGQFVGGLSLEAIRTIAKEYLNTFKPFANLIRLSDG</sequence>
<name>A0A6L9LAI1_9BACT</name>
<evidence type="ECO:0000313" key="1">
    <source>
        <dbReference type="EMBL" id="NDU97526.1"/>
    </source>
</evidence>
<organism evidence="1 2">
    <name type="scientific">Spirosoma terrae</name>
    <dbReference type="NCBI Taxonomy" id="1968276"/>
    <lineage>
        <taxon>Bacteria</taxon>
        <taxon>Pseudomonadati</taxon>
        <taxon>Bacteroidota</taxon>
        <taxon>Cytophagia</taxon>
        <taxon>Cytophagales</taxon>
        <taxon>Cytophagaceae</taxon>
        <taxon>Spirosoma</taxon>
    </lineage>
</organism>
<comment type="caution">
    <text evidence="1">The sequence shown here is derived from an EMBL/GenBank/DDBJ whole genome shotgun (WGS) entry which is preliminary data.</text>
</comment>
<dbReference type="AlphaFoldDB" id="A0A6L9LAI1"/>
<accession>A0A6L9LAI1</accession>
<proteinExistence type="predicted"/>
<keyword evidence="2" id="KW-1185">Reference proteome</keyword>
<evidence type="ECO:0000313" key="2">
    <source>
        <dbReference type="Proteomes" id="UP000474175"/>
    </source>
</evidence>
<gene>
    <name evidence="1" type="ORF">GK108_21765</name>
</gene>
<dbReference type="EMBL" id="JAAFZH010000011">
    <property type="protein sequence ID" value="NDU97526.1"/>
    <property type="molecule type" value="Genomic_DNA"/>
</dbReference>
<dbReference type="Proteomes" id="UP000474175">
    <property type="component" value="Unassembled WGS sequence"/>
</dbReference>
<reference evidence="1 2" key="1">
    <citation type="submission" date="2020-02" db="EMBL/GenBank/DDBJ databases">
        <title>Draft genome sequence of two Spirosoma agri KCTC 52727 and Spirosoma terrae KCTC 52035.</title>
        <authorList>
            <person name="Rojas J."/>
            <person name="Ambika Manirajan B."/>
            <person name="Suarez C."/>
            <person name="Ratering S."/>
            <person name="Schnell S."/>
        </authorList>
    </citation>
    <scope>NUCLEOTIDE SEQUENCE [LARGE SCALE GENOMIC DNA]</scope>
    <source>
        <strain evidence="1 2">KCTC 52035</strain>
    </source>
</reference>
<protein>
    <submittedName>
        <fullName evidence="1">Uncharacterized protein</fullName>
    </submittedName>
</protein>
<dbReference type="RefSeq" id="WP_163953044.1">
    <property type="nucleotide sequence ID" value="NZ_JAAFZH010000011.1"/>
</dbReference>